<feature type="region of interest" description="Disordered" evidence="1">
    <location>
        <begin position="1"/>
        <end position="42"/>
    </location>
</feature>
<evidence type="ECO:0008006" key="4">
    <source>
        <dbReference type="Google" id="ProtNLM"/>
    </source>
</evidence>
<proteinExistence type="predicted"/>
<evidence type="ECO:0000313" key="3">
    <source>
        <dbReference type="Proteomes" id="UP000194127"/>
    </source>
</evidence>
<keyword evidence="3" id="KW-1185">Reference proteome</keyword>
<dbReference type="Proteomes" id="UP000194127">
    <property type="component" value="Unassembled WGS sequence"/>
</dbReference>
<name>A0A1X6ML68_9APHY</name>
<evidence type="ECO:0000256" key="1">
    <source>
        <dbReference type="SAM" id="MobiDB-lite"/>
    </source>
</evidence>
<evidence type="ECO:0000313" key="2">
    <source>
        <dbReference type="EMBL" id="OSX57130.1"/>
    </source>
</evidence>
<protein>
    <recommendedName>
        <fullName evidence="4">Geranylgeranyl pyrophosphate synthetase</fullName>
    </recommendedName>
</protein>
<gene>
    <name evidence="2" type="ORF">POSPLADRAFT_1157515</name>
</gene>
<sequence>MSSSEPNRDGCHSSPGRQRGIPRGRSRGRCSRGGPRGMPRGGYIKDLHGGYAGGAYTGGSLPPDRIITDGLAGRPIKTLCKPEPESAGADVVLKDLTYLGSYNWTNSKKPTIIVPGSPSIWHDRSLPFTAPPDRGFRFIDQSGYRMPSCMLYPLFRAVDIVAEENETDIDWLDVDFVTDRNGLRKLLRWIHADREEFRIDTQLAGRRTVLLSRWEKRTQEMDFGGLIMVVRFEVDACLPTECDTSSTAPSSDVDGLTDMFSGMDVGSLVQPVFIDSEASTTELDVISAGQQIPQDAIIEMTTRWKAGAGRFNWKESYPQLYLSQTPHHYLAMHDSGEFYEITKRRLDCAEMKEVDGKTQTKFRQLRQILGTIQELLIEHGQSTSLSLVYKNGELLVFKRSMQESLIPDELFTRFNQ</sequence>
<dbReference type="STRING" id="670580.A0A1X6ML68"/>
<feature type="compositionally biased region" description="Basic residues" evidence="1">
    <location>
        <begin position="20"/>
        <end position="30"/>
    </location>
</feature>
<accession>A0A1X6ML68</accession>
<organism evidence="2 3">
    <name type="scientific">Postia placenta MAD-698-R-SB12</name>
    <dbReference type="NCBI Taxonomy" id="670580"/>
    <lineage>
        <taxon>Eukaryota</taxon>
        <taxon>Fungi</taxon>
        <taxon>Dikarya</taxon>
        <taxon>Basidiomycota</taxon>
        <taxon>Agaricomycotina</taxon>
        <taxon>Agaricomycetes</taxon>
        <taxon>Polyporales</taxon>
        <taxon>Adustoporiaceae</taxon>
        <taxon>Rhodonia</taxon>
    </lineage>
</organism>
<dbReference type="AlphaFoldDB" id="A0A1X6ML68"/>
<feature type="compositionally biased region" description="Basic and acidic residues" evidence="1">
    <location>
        <begin position="1"/>
        <end position="11"/>
    </location>
</feature>
<dbReference type="PANTHER" id="PTHR35179:SF2">
    <property type="entry name" value="START DOMAIN-CONTAINING PROTEIN"/>
    <property type="match status" value="1"/>
</dbReference>
<dbReference type="OrthoDB" id="420564at2759"/>
<reference evidence="2 3" key="1">
    <citation type="submission" date="2017-04" db="EMBL/GenBank/DDBJ databases">
        <title>Genome Sequence of the Model Brown-Rot Fungus Postia placenta SB12.</title>
        <authorList>
            <consortium name="DOE Joint Genome Institute"/>
            <person name="Gaskell J."/>
            <person name="Kersten P."/>
            <person name="Larrondo L.F."/>
            <person name="Canessa P."/>
            <person name="Martinez D."/>
            <person name="Hibbett D."/>
            <person name="Schmoll M."/>
            <person name="Kubicek C.P."/>
            <person name="Martinez A.T."/>
            <person name="Yadav J."/>
            <person name="Master E."/>
            <person name="Magnuson J.K."/>
            <person name="James T."/>
            <person name="Yaver D."/>
            <person name="Berka R."/>
            <person name="Labutti K."/>
            <person name="Lipzen A."/>
            <person name="Aerts A."/>
            <person name="Barry K."/>
            <person name="Henrissat B."/>
            <person name="Blanchette R."/>
            <person name="Grigoriev I."/>
            <person name="Cullen D."/>
        </authorList>
    </citation>
    <scope>NUCLEOTIDE SEQUENCE [LARGE SCALE GENOMIC DNA]</scope>
    <source>
        <strain evidence="2 3">MAD-698-R-SB12</strain>
    </source>
</reference>
<dbReference type="EMBL" id="KZ110609">
    <property type="protein sequence ID" value="OSX57130.1"/>
    <property type="molecule type" value="Genomic_DNA"/>
</dbReference>
<dbReference type="PANTHER" id="PTHR35179">
    <property type="entry name" value="PROTEIN CBG02620"/>
    <property type="match status" value="1"/>
</dbReference>
<dbReference type="RefSeq" id="XP_024333924.1">
    <property type="nucleotide sequence ID" value="XM_024487197.1"/>
</dbReference>
<dbReference type="GeneID" id="36332146"/>